<dbReference type="InterPro" id="IPR008429">
    <property type="entry name" value="CLPTM1"/>
</dbReference>
<feature type="transmembrane region" description="Helical" evidence="7">
    <location>
        <begin position="557"/>
        <end position="576"/>
    </location>
</feature>
<dbReference type="Proteomes" id="UP000499080">
    <property type="component" value="Unassembled WGS sequence"/>
</dbReference>
<dbReference type="PANTHER" id="PTHR21347:SF14">
    <property type="entry name" value="LIPID SCRAMBLASE CLPTM1-RELATED"/>
    <property type="match status" value="1"/>
</dbReference>
<keyword evidence="4 7" id="KW-1133">Transmembrane helix</keyword>
<dbReference type="EMBL" id="BGPR01001713">
    <property type="protein sequence ID" value="GBM60069.1"/>
    <property type="molecule type" value="Genomic_DNA"/>
</dbReference>
<evidence type="ECO:0000256" key="1">
    <source>
        <dbReference type="ARBA" id="ARBA00004141"/>
    </source>
</evidence>
<sequence>NHREEEFSLIIFSLGRMSNANTPPQTQEDDGQTSPSPPAAKRHAGNFWSVLRKIMLSAFILYFVRSFFGEAQKPTENIASNGSMPTKISQNLFQNGTKMTLYVYISAKPELTFNAMGLIWFQPNIVYGDECGGPNGDGTYTLETEIETFENSQKNSSIWLHVCVTKKGDYPAASIKGRPVWPNGICKSKRMNKYKKLQYQRTHNLLTGETAASAEDIKKAEESHLEYISYWHPNITINIINDDTAWVQGHVPPPVVEFVEFDHASGDYLPILYISDDWNLMREYYPINETVKSLPIHLTFQQLSLFRWQLDTIFRRRTRTSILDQDLDEFDEVQDYMKEAVLERSPILIGLTFVVSVVHSIFEFLAFKNDIQFWNNRKSLYGLSVLSVFFNLFQSIVVLLYVLDDDTEMVVRMAVFVGLQIWKICKITNFKINKEERRLGTMFEINLKGSYAESSTKQFDTMAFKYLSWVLFPLLGCYAVYSLLYLEHTGWYSWVLSMVHEFLLTFGFIMVTPQLFINYKLKSVAHLPWRMLFYKFLNAFIENFVAFVNKMPTMVRLYYFSNGIVFFVYLYQRWIYHVDPKRIN</sequence>
<name>A0A4Y2H4H4_ARAVE</name>
<evidence type="ECO:0000256" key="3">
    <source>
        <dbReference type="ARBA" id="ARBA00022692"/>
    </source>
</evidence>
<evidence type="ECO:0000256" key="4">
    <source>
        <dbReference type="ARBA" id="ARBA00022989"/>
    </source>
</evidence>
<protein>
    <submittedName>
        <fullName evidence="8">Cleft lip and palate transmembrane protein 1</fullName>
    </submittedName>
</protein>
<dbReference type="AlphaFoldDB" id="A0A4Y2H4H4"/>
<keyword evidence="9" id="KW-1185">Reference proteome</keyword>
<comment type="caution">
    <text evidence="8">The sequence shown here is derived from an EMBL/GenBank/DDBJ whole genome shotgun (WGS) entry which is preliminary data.</text>
</comment>
<organism evidence="8 9">
    <name type="scientific">Araneus ventricosus</name>
    <name type="common">Orbweaver spider</name>
    <name type="synonym">Epeira ventricosa</name>
    <dbReference type="NCBI Taxonomy" id="182803"/>
    <lineage>
        <taxon>Eukaryota</taxon>
        <taxon>Metazoa</taxon>
        <taxon>Ecdysozoa</taxon>
        <taxon>Arthropoda</taxon>
        <taxon>Chelicerata</taxon>
        <taxon>Arachnida</taxon>
        <taxon>Araneae</taxon>
        <taxon>Araneomorphae</taxon>
        <taxon>Entelegynae</taxon>
        <taxon>Araneoidea</taxon>
        <taxon>Araneidae</taxon>
        <taxon>Araneus</taxon>
    </lineage>
</organism>
<reference evidence="8 9" key="1">
    <citation type="journal article" date="2019" name="Sci. Rep.">
        <title>Orb-weaving spider Araneus ventricosus genome elucidates the spidroin gene catalogue.</title>
        <authorList>
            <person name="Kono N."/>
            <person name="Nakamura H."/>
            <person name="Ohtoshi R."/>
            <person name="Moran D.A.P."/>
            <person name="Shinohara A."/>
            <person name="Yoshida Y."/>
            <person name="Fujiwara M."/>
            <person name="Mori M."/>
            <person name="Tomita M."/>
            <person name="Arakawa K."/>
        </authorList>
    </citation>
    <scope>NUCLEOTIDE SEQUENCE [LARGE SCALE GENOMIC DNA]</scope>
</reference>
<accession>A0A4Y2H4H4</accession>
<evidence type="ECO:0000256" key="6">
    <source>
        <dbReference type="SAM" id="MobiDB-lite"/>
    </source>
</evidence>
<comment type="subcellular location">
    <subcellularLocation>
        <location evidence="1">Membrane</location>
        <topology evidence="1">Multi-pass membrane protein</topology>
    </subcellularLocation>
</comment>
<feature type="transmembrane region" description="Helical" evidence="7">
    <location>
        <begin position="379"/>
        <end position="403"/>
    </location>
</feature>
<proteinExistence type="inferred from homology"/>
<evidence type="ECO:0000256" key="2">
    <source>
        <dbReference type="ARBA" id="ARBA00009310"/>
    </source>
</evidence>
<evidence type="ECO:0000313" key="9">
    <source>
        <dbReference type="Proteomes" id="UP000499080"/>
    </source>
</evidence>
<dbReference type="GO" id="GO:0012505">
    <property type="term" value="C:endomembrane system"/>
    <property type="evidence" value="ECO:0007669"/>
    <property type="project" value="TreeGrafter"/>
</dbReference>
<dbReference type="PANTHER" id="PTHR21347">
    <property type="entry name" value="CLEFT LIP AND PALATE ASSOCIATED TRANSMEMBRANE PROTEIN-RELATED"/>
    <property type="match status" value="1"/>
</dbReference>
<evidence type="ECO:0000256" key="7">
    <source>
        <dbReference type="SAM" id="Phobius"/>
    </source>
</evidence>
<feature type="region of interest" description="Disordered" evidence="6">
    <location>
        <begin position="17"/>
        <end position="41"/>
    </location>
</feature>
<evidence type="ECO:0000313" key="8">
    <source>
        <dbReference type="EMBL" id="GBM60069.1"/>
    </source>
</evidence>
<gene>
    <name evidence="8" type="primary">CLPTM1</name>
    <name evidence="8" type="ORF">AVEN_103423_1</name>
</gene>
<dbReference type="OrthoDB" id="378564at2759"/>
<feature type="transmembrane region" description="Helical" evidence="7">
    <location>
        <begin position="466"/>
        <end position="485"/>
    </location>
</feature>
<feature type="non-terminal residue" evidence="8">
    <location>
        <position position="1"/>
    </location>
</feature>
<feature type="compositionally biased region" description="Polar residues" evidence="6">
    <location>
        <begin position="17"/>
        <end position="26"/>
    </location>
</feature>
<evidence type="ECO:0000256" key="5">
    <source>
        <dbReference type="ARBA" id="ARBA00023136"/>
    </source>
</evidence>
<keyword evidence="3 7" id="KW-0812">Transmembrane</keyword>
<feature type="transmembrane region" description="Helical" evidence="7">
    <location>
        <begin position="347"/>
        <end position="367"/>
    </location>
</feature>
<keyword evidence="5 7" id="KW-0472">Membrane</keyword>
<feature type="transmembrane region" description="Helical" evidence="7">
    <location>
        <begin position="491"/>
        <end position="511"/>
    </location>
</feature>
<dbReference type="Pfam" id="PF05602">
    <property type="entry name" value="CLPTM1"/>
    <property type="match status" value="1"/>
</dbReference>
<feature type="transmembrane region" description="Helical" evidence="7">
    <location>
        <begin position="532"/>
        <end position="551"/>
    </location>
</feature>
<comment type="similarity">
    <text evidence="2">Belongs to the CLPTM1 family.</text>
</comment>
<dbReference type="GO" id="GO:0016020">
    <property type="term" value="C:membrane"/>
    <property type="evidence" value="ECO:0007669"/>
    <property type="project" value="UniProtKB-SubCell"/>
</dbReference>